<protein>
    <submittedName>
        <fullName evidence="1">Uncharacterized protein</fullName>
    </submittedName>
</protein>
<gene>
    <name evidence="1" type="ORF">D3272_26200</name>
</gene>
<name>A0A4Q2R7N2_9HYPH</name>
<evidence type="ECO:0000313" key="2">
    <source>
        <dbReference type="Proteomes" id="UP000289411"/>
    </source>
</evidence>
<organism evidence="1 2">
    <name type="scientific">Lichenibacterium ramalinae</name>
    <dbReference type="NCBI Taxonomy" id="2316527"/>
    <lineage>
        <taxon>Bacteria</taxon>
        <taxon>Pseudomonadati</taxon>
        <taxon>Pseudomonadota</taxon>
        <taxon>Alphaproteobacteria</taxon>
        <taxon>Hyphomicrobiales</taxon>
        <taxon>Lichenihabitantaceae</taxon>
        <taxon>Lichenibacterium</taxon>
    </lineage>
</organism>
<dbReference type="RefSeq" id="WP_129222189.1">
    <property type="nucleotide sequence ID" value="NZ_QYBC01000041.1"/>
</dbReference>
<evidence type="ECO:0000313" key="1">
    <source>
        <dbReference type="EMBL" id="RYB01420.1"/>
    </source>
</evidence>
<accession>A0A4Q2R7N2</accession>
<sequence>MDLVFEDHHPSSQRHPPYDVEVAALQEWNFSYNLTRDEDRAALLRVSWTWPTACAWIAWRTFEGTSSGVAAFRAWRGRIWRESAFNARPERLVLLPAAELDLRNALEADKLSAEAVRGGDVMAIGAGEWPRLAWETNQHHEVIEFDHLLMLGTPRYEGVTLPRAVVMRLWPALDGWMPDGAVGVVEDAPTPVVEPIDATFREIAEDAVADDVPLLTPPPTEQERLNAIASSPSAICGGLTFEKRKGNRRYPFWEELGRVAACRVTRKQATTAWEFYHDNKGRGRPPSSLKIPPKQ</sequence>
<dbReference type="EMBL" id="QYBC01000041">
    <property type="protein sequence ID" value="RYB01420.1"/>
    <property type="molecule type" value="Genomic_DNA"/>
</dbReference>
<reference evidence="1 2" key="2">
    <citation type="submission" date="2019-02" db="EMBL/GenBank/DDBJ databases">
        <title>'Lichenibacterium ramalinii' gen. nov. sp. nov., 'Lichenibacterium minor' gen. nov. sp. nov.</title>
        <authorList>
            <person name="Pankratov T."/>
        </authorList>
    </citation>
    <scope>NUCLEOTIDE SEQUENCE [LARGE SCALE GENOMIC DNA]</scope>
    <source>
        <strain evidence="1 2">RmlP001</strain>
    </source>
</reference>
<proteinExistence type="predicted"/>
<dbReference type="Proteomes" id="UP000289411">
    <property type="component" value="Unassembled WGS sequence"/>
</dbReference>
<comment type="caution">
    <text evidence="1">The sequence shown here is derived from an EMBL/GenBank/DDBJ whole genome shotgun (WGS) entry which is preliminary data.</text>
</comment>
<reference evidence="1 2" key="1">
    <citation type="submission" date="2018-09" db="EMBL/GenBank/DDBJ databases">
        <authorList>
            <person name="Grouzdev D.S."/>
            <person name="Krutkina M.S."/>
        </authorList>
    </citation>
    <scope>NUCLEOTIDE SEQUENCE [LARGE SCALE GENOMIC DNA]</scope>
    <source>
        <strain evidence="1 2">RmlP001</strain>
    </source>
</reference>
<keyword evidence="2" id="KW-1185">Reference proteome</keyword>
<dbReference type="AlphaFoldDB" id="A0A4Q2R7N2"/>